<dbReference type="GO" id="GO:0055085">
    <property type="term" value="P:transmembrane transport"/>
    <property type="evidence" value="ECO:0007669"/>
    <property type="project" value="InterPro"/>
</dbReference>
<evidence type="ECO:0000256" key="6">
    <source>
        <dbReference type="SAM" id="Phobius"/>
    </source>
</evidence>
<comment type="similarity">
    <text evidence="2">Belongs to the ABC-3 integral membrane protein family.</text>
</comment>
<reference evidence="7 8" key="1">
    <citation type="submission" date="2018-12" db="EMBL/GenBank/DDBJ databases">
        <title>The complete genome of the methanogenic archaea of the candidate phylum Verstraetearchaeota, obtained from the metagenome of underground thermal water.</title>
        <authorList>
            <person name="Kadnikov V.V."/>
            <person name="Mardanov A.V."/>
            <person name="Beletsky A.V."/>
            <person name="Karnachuk O.V."/>
            <person name="Ravin N.V."/>
        </authorList>
    </citation>
    <scope>NUCLEOTIDE SEQUENCE [LARGE SCALE GENOMIC DNA]</scope>
    <source>
        <strain evidence="7">Ch88</strain>
    </source>
</reference>
<comment type="caution">
    <text evidence="7">The sequence shown here is derived from an EMBL/GenBank/DDBJ whole genome shotgun (WGS) entry which is preliminary data.</text>
</comment>
<dbReference type="PANTHER" id="PTHR30477:SF0">
    <property type="entry name" value="METAL TRANSPORT SYSTEM MEMBRANE PROTEIN TM_0125-RELATED"/>
    <property type="match status" value="1"/>
</dbReference>
<dbReference type="Gene3D" id="1.10.3470.10">
    <property type="entry name" value="ABC transporter involved in vitamin B12 uptake, BtuC"/>
    <property type="match status" value="1"/>
</dbReference>
<feature type="transmembrane region" description="Helical" evidence="6">
    <location>
        <begin position="16"/>
        <end position="39"/>
    </location>
</feature>
<evidence type="ECO:0000256" key="4">
    <source>
        <dbReference type="ARBA" id="ARBA00022989"/>
    </source>
</evidence>
<keyword evidence="3 6" id="KW-0812">Transmembrane</keyword>
<evidence type="ECO:0000313" key="8">
    <source>
        <dbReference type="Proteomes" id="UP000288215"/>
    </source>
</evidence>
<organism evidence="7 8">
    <name type="scientific">Methanosuratincola subterraneus</name>
    <dbReference type="NCBI Taxonomy" id="2593994"/>
    <lineage>
        <taxon>Archaea</taxon>
        <taxon>Thermoproteota</taxon>
        <taxon>Methanosuratincolia</taxon>
        <taxon>Candidatus Methanomethylicales</taxon>
        <taxon>Candidatus Methanomethylicaceae</taxon>
        <taxon>Candidatus Methanosuratincola (ex Vanwonterghem et al. 2016)</taxon>
    </lineage>
</organism>
<keyword evidence="4 6" id="KW-1133">Transmembrane helix</keyword>
<proteinExistence type="inferred from homology"/>
<comment type="subcellular location">
    <subcellularLocation>
        <location evidence="1">Membrane</location>
        <topology evidence="1">Multi-pass membrane protein</topology>
    </subcellularLocation>
</comment>
<feature type="transmembrane region" description="Helical" evidence="6">
    <location>
        <begin position="98"/>
        <end position="119"/>
    </location>
</feature>
<name>A0A444L9D5_METS7</name>
<dbReference type="InterPro" id="IPR001626">
    <property type="entry name" value="ABC_TroCD"/>
</dbReference>
<accession>A0A444L9D5</accession>
<feature type="transmembrane region" description="Helical" evidence="6">
    <location>
        <begin position="225"/>
        <end position="247"/>
    </location>
</feature>
<dbReference type="SUPFAM" id="SSF81345">
    <property type="entry name" value="ABC transporter involved in vitamin B12 uptake, BtuC"/>
    <property type="match status" value="1"/>
</dbReference>
<dbReference type="PANTHER" id="PTHR30477">
    <property type="entry name" value="ABC-TRANSPORTER METAL-BINDING PROTEIN"/>
    <property type="match status" value="1"/>
</dbReference>
<evidence type="ECO:0000313" key="7">
    <source>
        <dbReference type="EMBL" id="RWX74175.1"/>
    </source>
</evidence>
<dbReference type="AlphaFoldDB" id="A0A444L9D5"/>
<sequence>MISPAFSFFDLLGYQFFQYALIGGSLAAFACGWIGLFLVLRREAMIVDGVAHTAFGGIAIGIFLGIDPILSALVVSILAVLGISYMRGKGLAHSDSATAVMLALGFSTGLIVVSLAGGFSVDLFTYLFGSILTISQQDLLLVTALGLVVLAFLTLFYKEILAITFDAESARMMGIPVRTISLIFNLIVALTIILSIRIIGIILVVALIVLPALAALQLRLSFRRTVVSTVLIGVLSTVLGVIVSAFYNVATSGIIVFTMVAVYLIVAAYARLG</sequence>
<feature type="transmembrane region" description="Helical" evidence="6">
    <location>
        <begin position="177"/>
        <end position="194"/>
    </location>
</feature>
<feature type="transmembrane region" description="Helical" evidence="6">
    <location>
        <begin position="139"/>
        <end position="157"/>
    </location>
</feature>
<feature type="transmembrane region" description="Helical" evidence="6">
    <location>
        <begin position="200"/>
        <end position="218"/>
    </location>
</feature>
<dbReference type="GO" id="GO:0043190">
    <property type="term" value="C:ATP-binding cassette (ABC) transporter complex"/>
    <property type="evidence" value="ECO:0007669"/>
    <property type="project" value="InterPro"/>
</dbReference>
<dbReference type="Proteomes" id="UP000288215">
    <property type="component" value="Unassembled WGS sequence"/>
</dbReference>
<dbReference type="GO" id="GO:0010043">
    <property type="term" value="P:response to zinc ion"/>
    <property type="evidence" value="ECO:0007669"/>
    <property type="project" value="TreeGrafter"/>
</dbReference>
<gene>
    <name evidence="7" type="ORF">Metus_0200</name>
</gene>
<dbReference type="EMBL" id="RXGA01000001">
    <property type="protein sequence ID" value="RWX74175.1"/>
    <property type="molecule type" value="Genomic_DNA"/>
</dbReference>
<protein>
    <submittedName>
        <fullName evidence="7">Zinc ABC transporter, permease protein ZnuB</fullName>
    </submittedName>
</protein>
<dbReference type="InterPro" id="IPR037294">
    <property type="entry name" value="ABC_BtuC-like"/>
</dbReference>
<dbReference type="Pfam" id="PF00950">
    <property type="entry name" value="ABC-3"/>
    <property type="match status" value="1"/>
</dbReference>
<feature type="transmembrane region" description="Helical" evidence="6">
    <location>
        <begin position="46"/>
        <end position="63"/>
    </location>
</feature>
<evidence type="ECO:0000256" key="1">
    <source>
        <dbReference type="ARBA" id="ARBA00004141"/>
    </source>
</evidence>
<evidence type="ECO:0000256" key="3">
    <source>
        <dbReference type="ARBA" id="ARBA00022692"/>
    </source>
</evidence>
<feature type="transmembrane region" description="Helical" evidence="6">
    <location>
        <begin position="253"/>
        <end position="272"/>
    </location>
</feature>
<evidence type="ECO:0000256" key="5">
    <source>
        <dbReference type="ARBA" id="ARBA00023136"/>
    </source>
</evidence>
<feature type="transmembrane region" description="Helical" evidence="6">
    <location>
        <begin position="69"/>
        <end position="86"/>
    </location>
</feature>
<evidence type="ECO:0000256" key="2">
    <source>
        <dbReference type="ARBA" id="ARBA00008034"/>
    </source>
</evidence>
<keyword evidence="5 6" id="KW-0472">Membrane</keyword>